<dbReference type="GO" id="GO:0004843">
    <property type="term" value="F:cysteine-type deubiquitinase activity"/>
    <property type="evidence" value="ECO:0007669"/>
    <property type="project" value="UniProtKB-EC"/>
</dbReference>
<reference evidence="4" key="2">
    <citation type="submission" date="2020-01" db="EMBL/GenBank/DDBJ databases">
        <authorList>
            <person name="Korhonen P.K.K."/>
            <person name="Guangxu M.G."/>
            <person name="Wang T.W."/>
            <person name="Stroehlein A.J.S."/>
            <person name="Young N.D."/>
            <person name="Ang C.-S.A."/>
            <person name="Fernando D.W.F."/>
            <person name="Lu H.L."/>
            <person name="Taylor S.T."/>
            <person name="Ehtesham M.E.M."/>
            <person name="Najaraj S.H.N."/>
            <person name="Harsha G.H.G."/>
            <person name="Madugundu A.M."/>
            <person name="Renuse S.R."/>
            <person name="Holt D.H."/>
            <person name="Pandey A.P."/>
            <person name="Papenfuss A.P."/>
            <person name="Gasser R.B.G."/>
            <person name="Fischer K.F."/>
        </authorList>
    </citation>
    <scope>NUCLEOTIDE SEQUENCE</scope>
    <source>
        <strain evidence="4">SSS_KF_BRIS2020</strain>
    </source>
</reference>
<comment type="catalytic activity">
    <reaction evidence="1">
        <text>Thiol-dependent hydrolysis of ester, thioester, amide, peptide and isopeptide bonds formed by the C-terminal Gly of ubiquitin (a 76-residue protein attached to proteins as an intracellular targeting signal).</text>
        <dbReference type="EC" id="3.4.19.12"/>
    </reaction>
</comment>
<dbReference type="InterPro" id="IPR028889">
    <property type="entry name" value="USP"/>
</dbReference>
<dbReference type="EMBL" id="WVUK01000062">
    <property type="protein sequence ID" value="KAF7490374.1"/>
    <property type="molecule type" value="Genomic_DNA"/>
</dbReference>
<dbReference type="Gene3D" id="3.90.70.10">
    <property type="entry name" value="Cysteine proteinases"/>
    <property type="match status" value="1"/>
</dbReference>
<dbReference type="PROSITE" id="PS00972">
    <property type="entry name" value="USP_1"/>
    <property type="match status" value="1"/>
</dbReference>
<gene>
    <name evidence="4" type="ORF">SSS_7698</name>
</gene>
<dbReference type="EnsemblMetazoa" id="SSS_7698s_mrna">
    <property type="protein sequence ID" value="KAF7490374.1"/>
    <property type="gene ID" value="SSS_7698"/>
</dbReference>
<dbReference type="InterPro" id="IPR001394">
    <property type="entry name" value="Peptidase_C19_UCH"/>
</dbReference>
<reference evidence="5" key="3">
    <citation type="submission" date="2022-06" db="UniProtKB">
        <authorList>
            <consortium name="EnsemblMetazoa"/>
        </authorList>
    </citation>
    <scope>IDENTIFICATION</scope>
</reference>
<protein>
    <recommendedName>
        <fullName evidence="2">ubiquitinyl hydrolase 1</fullName>
        <ecNumber evidence="2">3.4.19.12</ecNumber>
    </recommendedName>
</protein>
<evidence type="ECO:0000313" key="4">
    <source>
        <dbReference type="EMBL" id="KAF7490374.1"/>
    </source>
</evidence>
<reference evidence="6" key="1">
    <citation type="journal article" date="2020" name="PLoS Negl. Trop. Dis.">
        <title>High-quality nuclear genome for Sarcoptes scabiei-A critical resource for a neglected parasite.</title>
        <authorList>
            <person name="Korhonen P.K."/>
            <person name="Gasser R.B."/>
            <person name="Ma G."/>
            <person name="Wang T."/>
            <person name="Stroehlein A.J."/>
            <person name="Young N.D."/>
            <person name="Ang C.S."/>
            <person name="Fernando D.D."/>
            <person name="Lu H.C."/>
            <person name="Taylor S."/>
            <person name="Reynolds S.L."/>
            <person name="Mofiz E."/>
            <person name="Najaraj S.H."/>
            <person name="Gowda H."/>
            <person name="Madugundu A."/>
            <person name="Renuse S."/>
            <person name="Holt D."/>
            <person name="Pandey A."/>
            <person name="Papenfuss A.T."/>
            <person name="Fischer K."/>
        </authorList>
    </citation>
    <scope>NUCLEOTIDE SEQUENCE [LARGE SCALE GENOMIC DNA]</scope>
</reference>
<dbReference type="PROSITE" id="PS50235">
    <property type="entry name" value="USP_3"/>
    <property type="match status" value="1"/>
</dbReference>
<dbReference type="EC" id="3.4.19.12" evidence="2"/>
<organism evidence="4">
    <name type="scientific">Sarcoptes scabiei</name>
    <name type="common">Itch mite</name>
    <name type="synonym">Acarus scabiei</name>
    <dbReference type="NCBI Taxonomy" id="52283"/>
    <lineage>
        <taxon>Eukaryota</taxon>
        <taxon>Metazoa</taxon>
        <taxon>Ecdysozoa</taxon>
        <taxon>Arthropoda</taxon>
        <taxon>Chelicerata</taxon>
        <taxon>Arachnida</taxon>
        <taxon>Acari</taxon>
        <taxon>Acariformes</taxon>
        <taxon>Sarcoptiformes</taxon>
        <taxon>Astigmata</taxon>
        <taxon>Psoroptidia</taxon>
        <taxon>Sarcoptoidea</taxon>
        <taxon>Sarcoptidae</taxon>
        <taxon>Sarcoptinae</taxon>
        <taxon>Sarcoptes</taxon>
    </lineage>
</organism>
<evidence type="ECO:0000313" key="6">
    <source>
        <dbReference type="Proteomes" id="UP000070412"/>
    </source>
</evidence>
<name>A0A834R3V8_SARSC</name>
<accession>A0A834R3V8</accession>
<dbReference type="InterPro" id="IPR050185">
    <property type="entry name" value="Ub_carboxyl-term_hydrolase"/>
</dbReference>
<keyword evidence="4" id="KW-0378">Hydrolase</keyword>
<dbReference type="PANTHER" id="PTHR21646:SF86">
    <property type="entry name" value="UBIQUITIN CARBOXYL-TERMINAL HYDROLASE"/>
    <property type="match status" value="1"/>
</dbReference>
<dbReference type="OrthoDB" id="265306at2759"/>
<evidence type="ECO:0000259" key="3">
    <source>
        <dbReference type="PROSITE" id="PS50235"/>
    </source>
</evidence>
<keyword evidence="6" id="KW-1185">Reference proteome</keyword>
<dbReference type="InterPro" id="IPR038765">
    <property type="entry name" value="Papain-like_cys_pep_sf"/>
</dbReference>
<proteinExistence type="predicted"/>
<dbReference type="InterPro" id="IPR018200">
    <property type="entry name" value="USP_CS"/>
</dbReference>
<sequence>MALVSIPKINSFSSTFSNLSTTLILSTTTTTPPSPSSSLRSSITIFSGVSSSTSNAGYSTHNSSTPVTLTRFNHRRSSFDHVDDIDSASKTTNNKLPVAGLTNLGNTCYMNSVLQALYATKQLRDYILTGLESGQLYSALSKLFKEMSTSIRFGYANPSLFRTSFIQIEPKFRGYETNKAKRRSTRGLGLIEPKSSQEAWNIYRERFNDSKFVDLFVGQFSSVIKCSDCGNESTCWDPFWDISLPVPRYRSRVDIEECLAEFTAAETLDGNEQPKFSNDGYKLSSEITINQQLSMTTDQNNNLRYSNYNNNNHLDCNHLNNNYLNNNHSNNLSNNNNNNENNGDLTECDQFNGGVGGVGGGCSFGSTTYDLYACVCHHGFSSKSGHYTAYCQYETDKWFHCNDEKVKEVTDSFSMATLKDAYVLFYRKRASNNSYHSTINTNKYSSRL</sequence>
<dbReference type="PANTHER" id="PTHR21646">
    <property type="entry name" value="UBIQUITIN CARBOXYL-TERMINAL HYDROLASE"/>
    <property type="match status" value="1"/>
</dbReference>
<dbReference type="Proteomes" id="UP000070412">
    <property type="component" value="Unassembled WGS sequence"/>
</dbReference>
<feature type="domain" description="USP" evidence="3">
    <location>
        <begin position="99"/>
        <end position="429"/>
    </location>
</feature>
<evidence type="ECO:0000256" key="2">
    <source>
        <dbReference type="ARBA" id="ARBA00012759"/>
    </source>
</evidence>
<evidence type="ECO:0000256" key="1">
    <source>
        <dbReference type="ARBA" id="ARBA00000707"/>
    </source>
</evidence>
<dbReference type="CDD" id="cd02257">
    <property type="entry name" value="Peptidase_C19"/>
    <property type="match status" value="1"/>
</dbReference>
<evidence type="ECO:0000313" key="5">
    <source>
        <dbReference type="EnsemblMetazoa" id="KAF7490374.1"/>
    </source>
</evidence>
<dbReference type="GO" id="GO:0016579">
    <property type="term" value="P:protein deubiquitination"/>
    <property type="evidence" value="ECO:0007669"/>
    <property type="project" value="InterPro"/>
</dbReference>
<dbReference type="AlphaFoldDB" id="A0A834R3V8"/>
<dbReference type="SUPFAM" id="SSF54001">
    <property type="entry name" value="Cysteine proteinases"/>
    <property type="match status" value="1"/>
</dbReference>
<dbReference type="Pfam" id="PF00443">
    <property type="entry name" value="UCH"/>
    <property type="match status" value="1"/>
</dbReference>